<dbReference type="EMBL" id="JACHZG010000001">
    <property type="protein sequence ID" value="MBB3328087.1"/>
    <property type="molecule type" value="Genomic_DNA"/>
</dbReference>
<sequence>MSLFPADPPPTDLPDELICSARGCTAPATTDVRWNNVKIHTPERRKHWLACDEHTDSLASYLGARGMLREVVPLGAEAPGSD</sequence>
<dbReference type="Proteomes" id="UP000565572">
    <property type="component" value="Unassembled WGS sequence"/>
</dbReference>
<comment type="caution">
    <text evidence="1">The sequence shown here is derived from an EMBL/GenBank/DDBJ whole genome shotgun (WGS) entry which is preliminary data.</text>
</comment>
<organism evidence="1 2">
    <name type="scientific">Microlunatus antarcticus</name>
    <dbReference type="NCBI Taxonomy" id="53388"/>
    <lineage>
        <taxon>Bacteria</taxon>
        <taxon>Bacillati</taxon>
        <taxon>Actinomycetota</taxon>
        <taxon>Actinomycetes</taxon>
        <taxon>Propionibacteriales</taxon>
        <taxon>Propionibacteriaceae</taxon>
        <taxon>Microlunatus</taxon>
    </lineage>
</organism>
<evidence type="ECO:0008006" key="3">
    <source>
        <dbReference type="Google" id="ProtNLM"/>
    </source>
</evidence>
<evidence type="ECO:0000313" key="1">
    <source>
        <dbReference type="EMBL" id="MBB3328087.1"/>
    </source>
</evidence>
<protein>
    <recommendedName>
        <fullName evidence="3">Acetone carboxylase</fullName>
    </recommendedName>
</protein>
<accession>A0A7W5P841</accession>
<dbReference type="AlphaFoldDB" id="A0A7W5P841"/>
<proteinExistence type="predicted"/>
<keyword evidence="2" id="KW-1185">Reference proteome</keyword>
<gene>
    <name evidence="1" type="ORF">FHX39_003031</name>
</gene>
<dbReference type="RefSeq" id="WP_332836856.1">
    <property type="nucleotide sequence ID" value="NZ_JACHZG010000001.1"/>
</dbReference>
<name>A0A7W5P841_9ACTN</name>
<evidence type="ECO:0000313" key="2">
    <source>
        <dbReference type="Proteomes" id="UP000565572"/>
    </source>
</evidence>
<reference evidence="1 2" key="1">
    <citation type="submission" date="2020-08" db="EMBL/GenBank/DDBJ databases">
        <title>Sequencing the genomes of 1000 actinobacteria strains.</title>
        <authorList>
            <person name="Klenk H.-P."/>
        </authorList>
    </citation>
    <scope>NUCLEOTIDE SEQUENCE [LARGE SCALE GENOMIC DNA]</scope>
    <source>
        <strain evidence="1 2">DSM 11053</strain>
    </source>
</reference>